<reference evidence="3" key="1">
    <citation type="journal article" date="2023" name="Commun. Biol.">
        <title>Genome analysis of Parmales, the sister group of diatoms, reveals the evolutionary specialization of diatoms from phago-mixotrophs to photoautotrophs.</title>
        <authorList>
            <person name="Ban H."/>
            <person name="Sato S."/>
            <person name="Yoshikawa S."/>
            <person name="Yamada K."/>
            <person name="Nakamura Y."/>
            <person name="Ichinomiya M."/>
            <person name="Sato N."/>
            <person name="Blanc-Mathieu R."/>
            <person name="Endo H."/>
            <person name="Kuwata A."/>
            <person name="Ogata H."/>
        </authorList>
    </citation>
    <scope>NUCLEOTIDE SEQUENCE [LARGE SCALE GENOMIC DNA]</scope>
</reference>
<gene>
    <name evidence="2" type="ORF">TrCOL_g12321</name>
</gene>
<dbReference type="EMBL" id="BRYA01000496">
    <property type="protein sequence ID" value="GMI19533.1"/>
    <property type="molecule type" value="Genomic_DNA"/>
</dbReference>
<organism evidence="2 3">
    <name type="scientific">Triparma columacea</name>
    <dbReference type="NCBI Taxonomy" id="722753"/>
    <lineage>
        <taxon>Eukaryota</taxon>
        <taxon>Sar</taxon>
        <taxon>Stramenopiles</taxon>
        <taxon>Ochrophyta</taxon>
        <taxon>Bolidophyceae</taxon>
        <taxon>Parmales</taxon>
        <taxon>Triparmaceae</taxon>
        <taxon>Triparma</taxon>
    </lineage>
</organism>
<feature type="compositionally biased region" description="Gly residues" evidence="1">
    <location>
        <begin position="721"/>
        <end position="731"/>
    </location>
</feature>
<feature type="region of interest" description="Disordered" evidence="1">
    <location>
        <begin position="1"/>
        <end position="20"/>
    </location>
</feature>
<evidence type="ECO:0000313" key="2">
    <source>
        <dbReference type="EMBL" id="GMI19533.1"/>
    </source>
</evidence>
<dbReference type="AlphaFoldDB" id="A0A9W7FTM4"/>
<dbReference type="OrthoDB" id="10455930at2759"/>
<name>A0A9W7FTM4_9STRA</name>
<feature type="compositionally biased region" description="Polar residues" evidence="1">
    <location>
        <begin position="8"/>
        <end position="17"/>
    </location>
</feature>
<dbReference type="Gene3D" id="1.25.10.10">
    <property type="entry name" value="Leucine-rich Repeat Variant"/>
    <property type="match status" value="1"/>
</dbReference>
<dbReference type="SUPFAM" id="SSF48371">
    <property type="entry name" value="ARM repeat"/>
    <property type="match status" value="1"/>
</dbReference>
<sequence length="823" mass="88792">MEDLISSLIISPSQHSPGNEEKLTSLALTSPSSFINSTLNLLSAASPPLTAGSRHSLYTQTYRILSNILPPSSSPPSSGHTLPHSSLLSLCLAGASETWSENRKQSSKSFASLVASSYSPSDLDKLVDDLKGKLKNMGTGDWRGREGVLNTLTALIRRHVPVVKKGEGEVYPDSFSFGSHVIPVVSPKLLSVDEGVLGALRDEQVMVRNAAVGMVKAGVKRLRGLGEIEEVLSKLKRGLRECAGSASGMDGILAAINSVVVYPVPGSISKGLREELVEEVAPMLKEEASTVRQGGATFLGVMGWRERMVEKVGRKLLGMMGAKTGEKADVPPPPPLMEGFSPSLNRMKNDEGKNKADWFLTEGVLMTFEVMFRGLLNAIIGRMAEIGNDDNDDGGNIKEALAGKVVEDMVVKVGGLLTRTLSSQTFEIRRMTLMLIPVLSRALCWVDFGLIPRTFRLGEGRDMALKAAYLHVRHVQEGLRGKPQVGPQAFGASHEGIADNDEARYAGENIEKACEAGRREAEDMVERTVRIGRDRNYEDDTEDKGKRSSVEVEILRACVVGEGGEGGLEKMVKGACKERDGELYQRLFPKGEEVEPGCEMQELGSLLPYLTTYVPLSGSVKVWVSVLLFSILSEESQRDASLGVLKTIVDGDGAKFSIEALCEGLEGGNIKYPKGVLDCMAHLSLKCEEVPTAILLRTLEGLWGEKEQGGRDVYKGISVDVGGGEGEGGEGTKITTPDKTPKVGEDGRVVEEDGGDDSNGNNDWDDWDDSSDEDEGQGEDTIHGLINGGLGVKCLAIVGIFRADRRLKGEGQWWSEVESYIGP</sequence>
<feature type="region of interest" description="Disordered" evidence="1">
    <location>
        <begin position="721"/>
        <end position="783"/>
    </location>
</feature>
<feature type="compositionally biased region" description="Acidic residues" evidence="1">
    <location>
        <begin position="763"/>
        <end position="778"/>
    </location>
</feature>
<evidence type="ECO:0000313" key="3">
    <source>
        <dbReference type="Proteomes" id="UP001165065"/>
    </source>
</evidence>
<proteinExistence type="predicted"/>
<dbReference type="InterPro" id="IPR011989">
    <property type="entry name" value="ARM-like"/>
</dbReference>
<feature type="compositionally biased region" description="Basic and acidic residues" evidence="1">
    <location>
        <begin position="739"/>
        <end position="751"/>
    </location>
</feature>
<accession>A0A9W7FTM4</accession>
<dbReference type="Proteomes" id="UP001165065">
    <property type="component" value="Unassembled WGS sequence"/>
</dbReference>
<protein>
    <submittedName>
        <fullName evidence="2">Uncharacterized protein</fullName>
    </submittedName>
</protein>
<dbReference type="InterPro" id="IPR016024">
    <property type="entry name" value="ARM-type_fold"/>
</dbReference>
<keyword evidence="3" id="KW-1185">Reference proteome</keyword>
<comment type="caution">
    <text evidence="2">The sequence shown here is derived from an EMBL/GenBank/DDBJ whole genome shotgun (WGS) entry which is preliminary data.</text>
</comment>
<evidence type="ECO:0000256" key="1">
    <source>
        <dbReference type="SAM" id="MobiDB-lite"/>
    </source>
</evidence>